<reference evidence="1 2" key="1">
    <citation type="submission" date="2013-09" db="EMBL/GenBank/DDBJ databases">
        <authorList>
            <consortium name="DOE Joint Genome Institute"/>
            <person name="Klenk H.-P."/>
            <person name="Huntemann M."/>
            <person name="Han J."/>
            <person name="Chen A."/>
            <person name="Kyrpides N."/>
            <person name="Mavromatis K."/>
            <person name="Markowitz V."/>
            <person name="Palaniappan K."/>
            <person name="Ivanova N."/>
            <person name="Schaumberg A."/>
            <person name="Pati A."/>
            <person name="Liolios K."/>
            <person name="Nordberg H.P."/>
            <person name="Cantor M.N."/>
            <person name="Hua S.X."/>
            <person name="Woyke T."/>
        </authorList>
    </citation>
    <scope>NUCLEOTIDE SEQUENCE [LARGE SCALE GENOMIC DNA]</scope>
    <source>
        <strain evidence="1 2">DSM 14336</strain>
    </source>
</reference>
<dbReference type="AlphaFoldDB" id="V9VY79"/>
<dbReference type="HOGENOM" id="CLU_3397196_0_0_5"/>
<protein>
    <submittedName>
        <fullName evidence="1">Uncharacterized protein</fullName>
    </submittedName>
</protein>
<evidence type="ECO:0000313" key="1">
    <source>
        <dbReference type="EMBL" id="AHD02898.1"/>
    </source>
</evidence>
<gene>
    <name evidence="1" type="ORF">METH_05160</name>
</gene>
<proteinExistence type="predicted"/>
<dbReference type="Proteomes" id="UP000018780">
    <property type="component" value="Chromosome"/>
</dbReference>
<keyword evidence="2" id="KW-1185">Reference proteome</keyword>
<evidence type="ECO:0000313" key="2">
    <source>
        <dbReference type="Proteomes" id="UP000018780"/>
    </source>
</evidence>
<dbReference type="STRING" id="999552.METH_05160"/>
<name>V9VY79_9RHOB</name>
<dbReference type="EMBL" id="CP006773">
    <property type="protein sequence ID" value="AHD02898.1"/>
    <property type="molecule type" value="Genomic_DNA"/>
</dbReference>
<dbReference type="KEGG" id="lmd:METH_05160"/>
<organism evidence="1 2">
    <name type="scientific">Leisingera methylohalidivorans DSM 14336</name>
    <dbReference type="NCBI Taxonomy" id="999552"/>
    <lineage>
        <taxon>Bacteria</taxon>
        <taxon>Pseudomonadati</taxon>
        <taxon>Pseudomonadota</taxon>
        <taxon>Alphaproteobacteria</taxon>
        <taxon>Rhodobacterales</taxon>
        <taxon>Roseobacteraceae</taxon>
        <taxon>Leisingera</taxon>
    </lineage>
</organism>
<accession>V9VY79</accession>
<sequence length="31" mass="3465">MADPFAVRLHFIAQGRRKAIARQRNLAAGTQ</sequence>